<protein>
    <submittedName>
        <fullName evidence="1">Uncharacterized protein</fullName>
    </submittedName>
</protein>
<dbReference type="InterPro" id="IPR035892">
    <property type="entry name" value="C2_domain_sf"/>
</dbReference>
<sequence length="373" mass="41627">MVEQLPGTPPLETLPRRQSIAAPGASELRHGLQKAFLVQLGQISAAERQQCEAAAAVIQRIARGYIARRARARLASAVGRPAEIMVTQVSNLEMLCDYRDIMSVYCNVRVLKKPFGPFMFQFTTAECGHVNLPTFKDSFFVPMMSSKCEIVITLIGISASGKRRFLGQALAPLETGWETQERDMQVKLAKWTFPVDEPLVGAHRFVTGTVHCTVKPMVSRYTCMSGQLQMLPVADNGARSRSFFGWTKRIVATTSTPQSLPTPTTPSASRKEMLTRWGVLTDTHLHLFADRSAQLLLSLELSKLQLVQSSAVPAGEPTKLASGRRGSYNEPNRLYPLKLYLSGKLYVFFVSSYAQQQAWEFKIHHRRQQLLVP</sequence>
<gene>
    <name evidence="1" type="ORF">P43SY_009126</name>
</gene>
<dbReference type="AlphaFoldDB" id="A0AAD5Q7Y9"/>
<reference evidence="1" key="1">
    <citation type="submission" date="2021-12" db="EMBL/GenBank/DDBJ databases">
        <title>Prjna785345.</title>
        <authorList>
            <person name="Rujirawat T."/>
            <person name="Krajaejun T."/>
        </authorList>
    </citation>
    <scope>NUCLEOTIDE SEQUENCE</scope>
    <source>
        <strain evidence="1">Pi057C3</strain>
    </source>
</reference>
<name>A0AAD5Q7Y9_PYTIN</name>
<proteinExistence type="predicted"/>
<dbReference type="Proteomes" id="UP001209570">
    <property type="component" value="Unassembled WGS sequence"/>
</dbReference>
<evidence type="ECO:0000313" key="2">
    <source>
        <dbReference type="Proteomes" id="UP001209570"/>
    </source>
</evidence>
<dbReference type="SUPFAM" id="SSF49562">
    <property type="entry name" value="C2 domain (Calcium/lipid-binding domain, CaLB)"/>
    <property type="match status" value="1"/>
</dbReference>
<evidence type="ECO:0000313" key="1">
    <source>
        <dbReference type="EMBL" id="KAJ0399462.1"/>
    </source>
</evidence>
<keyword evidence="2" id="KW-1185">Reference proteome</keyword>
<dbReference type="EMBL" id="JAKCXM010000182">
    <property type="protein sequence ID" value="KAJ0399462.1"/>
    <property type="molecule type" value="Genomic_DNA"/>
</dbReference>
<dbReference type="PROSITE" id="PS50096">
    <property type="entry name" value="IQ"/>
    <property type="match status" value="1"/>
</dbReference>
<comment type="caution">
    <text evidence="1">The sequence shown here is derived from an EMBL/GenBank/DDBJ whole genome shotgun (WGS) entry which is preliminary data.</text>
</comment>
<organism evidence="1 2">
    <name type="scientific">Pythium insidiosum</name>
    <name type="common">Pythiosis disease agent</name>
    <dbReference type="NCBI Taxonomy" id="114742"/>
    <lineage>
        <taxon>Eukaryota</taxon>
        <taxon>Sar</taxon>
        <taxon>Stramenopiles</taxon>
        <taxon>Oomycota</taxon>
        <taxon>Peronosporomycetes</taxon>
        <taxon>Pythiales</taxon>
        <taxon>Pythiaceae</taxon>
        <taxon>Pythium</taxon>
    </lineage>
</organism>
<accession>A0AAD5Q7Y9</accession>